<proteinExistence type="predicted"/>
<evidence type="ECO:0008006" key="4">
    <source>
        <dbReference type="Google" id="ProtNLM"/>
    </source>
</evidence>
<reference evidence="2" key="1">
    <citation type="journal article" date="2022" name="Int. J. Mol. Sci.">
        <title>Draft Genome of Tanacetum Coccineum: Genomic Comparison of Closely Related Tanacetum-Family Plants.</title>
        <authorList>
            <person name="Yamashiro T."/>
            <person name="Shiraishi A."/>
            <person name="Nakayama K."/>
            <person name="Satake H."/>
        </authorList>
    </citation>
    <scope>NUCLEOTIDE SEQUENCE</scope>
</reference>
<evidence type="ECO:0000313" key="2">
    <source>
        <dbReference type="EMBL" id="GJT35367.1"/>
    </source>
</evidence>
<dbReference type="Proteomes" id="UP001151760">
    <property type="component" value="Unassembled WGS sequence"/>
</dbReference>
<comment type="caution">
    <text evidence="2">The sequence shown here is derived from an EMBL/GenBank/DDBJ whole genome shotgun (WGS) entry which is preliminary data.</text>
</comment>
<feature type="region of interest" description="Disordered" evidence="1">
    <location>
        <begin position="24"/>
        <end position="46"/>
    </location>
</feature>
<reference evidence="2" key="2">
    <citation type="submission" date="2022-01" db="EMBL/GenBank/DDBJ databases">
        <authorList>
            <person name="Yamashiro T."/>
            <person name="Shiraishi A."/>
            <person name="Satake H."/>
            <person name="Nakayama K."/>
        </authorList>
    </citation>
    <scope>NUCLEOTIDE SEQUENCE</scope>
</reference>
<protein>
    <recommendedName>
        <fullName evidence="4">Retrovirus-related Pol polyprotein from transposon TNT 1-94</fullName>
    </recommendedName>
</protein>
<dbReference type="EMBL" id="BQNB010015045">
    <property type="protein sequence ID" value="GJT35367.1"/>
    <property type="molecule type" value="Genomic_DNA"/>
</dbReference>
<gene>
    <name evidence="2" type="ORF">Tco_0925786</name>
</gene>
<evidence type="ECO:0000256" key="1">
    <source>
        <dbReference type="SAM" id="MobiDB-lite"/>
    </source>
</evidence>
<keyword evidence="3" id="KW-1185">Reference proteome</keyword>
<organism evidence="2 3">
    <name type="scientific">Tanacetum coccineum</name>
    <dbReference type="NCBI Taxonomy" id="301880"/>
    <lineage>
        <taxon>Eukaryota</taxon>
        <taxon>Viridiplantae</taxon>
        <taxon>Streptophyta</taxon>
        <taxon>Embryophyta</taxon>
        <taxon>Tracheophyta</taxon>
        <taxon>Spermatophyta</taxon>
        <taxon>Magnoliopsida</taxon>
        <taxon>eudicotyledons</taxon>
        <taxon>Gunneridae</taxon>
        <taxon>Pentapetalae</taxon>
        <taxon>asterids</taxon>
        <taxon>campanulids</taxon>
        <taxon>Asterales</taxon>
        <taxon>Asteraceae</taxon>
        <taxon>Asteroideae</taxon>
        <taxon>Anthemideae</taxon>
        <taxon>Anthemidinae</taxon>
        <taxon>Tanacetum</taxon>
    </lineage>
</organism>
<accession>A0ABQ5D8U6</accession>
<name>A0ABQ5D8U6_9ASTR</name>
<evidence type="ECO:0000313" key="3">
    <source>
        <dbReference type="Proteomes" id="UP001151760"/>
    </source>
</evidence>
<sequence>MEDGIFFNQSKYIKEMLKKFGLEDSKPMKTPMSSDTKLTKDEECESVDSTKYRGMIEPLPTPHLEAFNVLPIHKVVPADSSSSIPADNVPVGSSSSIPADYVSAGHVLVSADRDRIC</sequence>